<accession>A0A0A2UWE7</accession>
<dbReference type="PANTHER" id="PTHR30086">
    <property type="entry name" value="ARGININE EXPORTER PROTEIN ARGO"/>
    <property type="match status" value="1"/>
</dbReference>
<gene>
    <name evidence="7" type="ORF">N780_01465</name>
</gene>
<dbReference type="GO" id="GO:0005886">
    <property type="term" value="C:plasma membrane"/>
    <property type="evidence" value="ECO:0007669"/>
    <property type="project" value="UniProtKB-SubCell"/>
</dbReference>
<proteinExistence type="predicted"/>
<comment type="subcellular location">
    <subcellularLocation>
        <location evidence="1">Cell membrane</location>
        <topology evidence="1">Multi-pass membrane protein</topology>
    </subcellularLocation>
</comment>
<keyword evidence="2" id="KW-1003">Cell membrane</keyword>
<sequence>MFPMMISSIVLGLSIAAPVGPINIEIVKRGLLYGFWPAFLVGLGGMSSDLILMGAMFFGLSQVLGFIWVKIALMGLGCFILLHSGWANFFTSFEPEEHDENDQRSLPNVGWRSYATGMTIAGTNPMNLLFWISIYGSVLSSSLQQENHLYAFFTSSLVFVGIGLWNANLALTVHFGRTLMNAVAMKMICIVASCVLMGFGVYFGYQCFLLVLKAL</sequence>
<name>A0A0A2UWE7_9BACI</name>
<keyword evidence="3 6" id="KW-0812">Transmembrane</keyword>
<evidence type="ECO:0000313" key="8">
    <source>
        <dbReference type="Proteomes" id="UP000030153"/>
    </source>
</evidence>
<dbReference type="InterPro" id="IPR001123">
    <property type="entry name" value="LeuE-type"/>
</dbReference>
<evidence type="ECO:0000313" key="7">
    <source>
        <dbReference type="EMBL" id="KGP92249.1"/>
    </source>
</evidence>
<comment type="caution">
    <text evidence="7">The sequence shown here is derived from an EMBL/GenBank/DDBJ whole genome shotgun (WGS) entry which is preliminary data.</text>
</comment>
<evidence type="ECO:0000256" key="6">
    <source>
        <dbReference type="SAM" id="Phobius"/>
    </source>
</evidence>
<dbReference type="PANTHER" id="PTHR30086:SF6">
    <property type="entry name" value="AMINO ACID EFFLUX PROTEIN YCGF-RELATED"/>
    <property type="match status" value="1"/>
</dbReference>
<dbReference type="eggNOG" id="COG1280">
    <property type="taxonomic scope" value="Bacteria"/>
</dbReference>
<dbReference type="STRING" id="1385513.N780_01465"/>
<dbReference type="AlphaFoldDB" id="A0A0A2UWE7"/>
<organism evidence="7 8">
    <name type="scientific">Pontibacillus chungwhensis BH030062</name>
    <dbReference type="NCBI Taxonomy" id="1385513"/>
    <lineage>
        <taxon>Bacteria</taxon>
        <taxon>Bacillati</taxon>
        <taxon>Bacillota</taxon>
        <taxon>Bacilli</taxon>
        <taxon>Bacillales</taxon>
        <taxon>Bacillaceae</taxon>
        <taxon>Pontibacillus</taxon>
    </lineage>
</organism>
<evidence type="ECO:0000256" key="3">
    <source>
        <dbReference type="ARBA" id="ARBA00022692"/>
    </source>
</evidence>
<dbReference type="Pfam" id="PF01810">
    <property type="entry name" value="LysE"/>
    <property type="match status" value="1"/>
</dbReference>
<reference evidence="7 8" key="1">
    <citation type="submission" date="2013-08" db="EMBL/GenBank/DDBJ databases">
        <title>Genome of Pontibacillus chungwhensis.</title>
        <authorList>
            <person name="Wang Q."/>
            <person name="Wang G."/>
        </authorList>
    </citation>
    <scope>NUCLEOTIDE SEQUENCE [LARGE SCALE GENOMIC DNA]</scope>
    <source>
        <strain evidence="7 8">BH030062</strain>
    </source>
</reference>
<evidence type="ECO:0000256" key="2">
    <source>
        <dbReference type="ARBA" id="ARBA00022475"/>
    </source>
</evidence>
<feature type="transmembrane region" description="Helical" evidence="6">
    <location>
        <begin position="183"/>
        <end position="205"/>
    </location>
</feature>
<feature type="transmembrane region" description="Helical" evidence="6">
    <location>
        <begin position="149"/>
        <end position="171"/>
    </location>
</feature>
<keyword evidence="4 6" id="KW-1133">Transmembrane helix</keyword>
<keyword evidence="5 6" id="KW-0472">Membrane</keyword>
<dbReference type="GO" id="GO:0015171">
    <property type="term" value="F:amino acid transmembrane transporter activity"/>
    <property type="evidence" value="ECO:0007669"/>
    <property type="project" value="TreeGrafter"/>
</dbReference>
<dbReference type="Proteomes" id="UP000030153">
    <property type="component" value="Unassembled WGS sequence"/>
</dbReference>
<dbReference type="RefSeq" id="WP_036781400.1">
    <property type="nucleotide sequence ID" value="NZ_AVBG01000003.1"/>
</dbReference>
<evidence type="ECO:0000256" key="4">
    <source>
        <dbReference type="ARBA" id="ARBA00022989"/>
    </source>
</evidence>
<feature type="transmembrane region" description="Helical" evidence="6">
    <location>
        <begin position="31"/>
        <end position="52"/>
    </location>
</feature>
<evidence type="ECO:0000256" key="5">
    <source>
        <dbReference type="ARBA" id="ARBA00023136"/>
    </source>
</evidence>
<evidence type="ECO:0000256" key="1">
    <source>
        <dbReference type="ARBA" id="ARBA00004651"/>
    </source>
</evidence>
<protein>
    <submittedName>
        <fullName evidence="7">Amino acid transporter</fullName>
    </submittedName>
</protein>
<dbReference type="EMBL" id="AVBG01000003">
    <property type="protein sequence ID" value="KGP92249.1"/>
    <property type="molecule type" value="Genomic_DNA"/>
</dbReference>
<keyword evidence="8" id="KW-1185">Reference proteome</keyword>
<feature type="transmembrane region" description="Helical" evidence="6">
    <location>
        <begin position="64"/>
        <end position="86"/>
    </location>
</feature>